<sequence length="49" mass="5190">MPDLVPPLVRRHRRAFLASAAGGVVAAAGYGLVSAVRKVRMSASRSRDL</sequence>
<dbReference type="Proteomes" id="UP000319576">
    <property type="component" value="Chromosome"/>
</dbReference>
<organism evidence="2 3">
    <name type="scientific">Urbifossiella limnaea</name>
    <dbReference type="NCBI Taxonomy" id="2528023"/>
    <lineage>
        <taxon>Bacteria</taxon>
        <taxon>Pseudomonadati</taxon>
        <taxon>Planctomycetota</taxon>
        <taxon>Planctomycetia</taxon>
        <taxon>Gemmatales</taxon>
        <taxon>Gemmataceae</taxon>
        <taxon>Urbifossiella</taxon>
    </lineage>
</organism>
<dbReference type="EMBL" id="CP036273">
    <property type="protein sequence ID" value="QDU22946.1"/>
    <property type="molecule type" value="Genomic_DNA"/>
</dbReference>
<feature type="transmembrane region" description="Helical" evidence="1">
    <location>
        <begin position="15"/>
        <end position="36"/>
    </location>
</feature>
<evidence type="ECO:0000313" key="3">
    <source>
        <dbReference type="Proteomes" id="UP000319576"/>
    </source>
</evidence>
<dbReference type="AlphaFoldDB" id="A0A517XZL7"/>
<proteinExistence type="predicted"/>
<evidence type="ECO:0000256" key="1">
    <source>
        <dbReference type="SAM" id="Phobius"/>
    </source>
</evidence>
<gene>
    <name evidence="2" type="ORF">ETAA1_49350</name>
</gene>
<evidence type="ECO:0000313" key="2">
    <source>
        <dbReference type="EMBL" id="QDU22946.1"/>
    </source>
</evidence>
<keyword evidence="1" id="KW-0472">Membrane</keyword>
<keyword evidence="1" id="KW-0812">Transmembrane</keyword>
<keyword evidence="3" id="KW-1185">Reference proteome</keyword>
<reference evidence="2 3" key="1">
    <citation type="submission" date="2019-02" db="EMBL/GenBank/DDBJ databases">
        <title>Deep-cultivation of Planctomycetes and their phenomic and genomic characterization uncovers novel biology.</title>
        <authorList>
            <person name="Wiegand S."/>
            <person name="Jogler M."/>
            <person name="Boedeker C."/>
            <person name="Pinto D."/>
            <person name="Vollmers J."/>
            <person name="Rivas-Marin E."/>
            <person name="Kohn T."/>
            <person name="Peeters S.H."/>
            <person name="Heuer A."/>
            <person name="Rast P."/>
            <person name="Oberbeckmann S."/>
            <person name="Bunk B."/>
            <person name="Jeske O."/>
            <person name="Meyerdierks A."/>
            <person name="Storesund J.E."/>
            <person name="Kallscheuer N."/>
            <person name="Luecker S."/>
            <person name="Lage O.M."/>
            <person name="Pohl T."/>
            <person name="Merkel B.J."/>
            <person name="Hornburger P."/>
            <person name="Mueller R.-W."/>
            <person name="Bruemmer F."/>
            <person name="Labrenz M."/>
            <person name="Spormann A.M."/>
            <person name="Op den Camp H."/>
            <person name="Overmann J."/>
            <person name="Amann R."/>
            <person name="Jetten M.S.M."/>
            <person name="Mascher T."/>
            <person name="Medema M.H."/>
            <person name="Devos D.P."/>
            <person name="Kaster A.-K."/>
            <person name="Ovreas L."/>
            <person name="Rohde M."/>
            <person name="Galperin M.Y."/>
            <person name="Jogler C."/>
        </authorList>
    </citation>
    <scope>NUCLEOTIDE SEQUENCE [LARGE SCALE GENOMIC DNA]</scope>
    <source>
        <strain evidence="2 3">ETA_A1</strain>
    </source>
</reference>
<name>A0A517XZL7_9BACT</name>
<dbReference type="KEGG" id="uli:ETAA1_49350"/>
<dbReference type="RefSeq" id="WP_202920374.1">
    <property type="nucleotide sequence ID" value="NZ_CP036273.1"/>
</dbReference>
<accession>A0A517XZL7</accession>
<protein>
    <submittedName>
        <fullName evidence="2">Uncharacterized protein</fullName>
    </submittedName>
</protein>
<keyword evidence="1" id="KW-1133">Transmembrane helix</keyword>